<evidence type="ECO:0000313" key="4">
    <source>
        <dbReference type="EMBL" id="EDM11890.1"/>
    </source>
</evidence>
<dbReference type="Gene3D" id="3.40.1650.10">
    <property type="entry name" value="RbsD-like domain"/>
    <property type="match status" value="1"/>
</dbReference>
<dbReference type="Proteomes" id="UP000234681">
    <property type="component" value="Chromosome 1"/>
</dbReference>
<dbReference type="AlphaFoldDB" id="A6HXG3"/>
<reference evidence="5" key="1">
    <citation type="submission" date="2005-09" db="EMBL/GenBank/DDBJ databases">
        <authorList>
            <person name="Mural R.J."/>
            <person name="Li P.W."/>
            <person name="Adams M.D."/>
            <person name="Amanatides P.G."/>
            <person name="Baden-Tillson H."/>
            <person name="Barnstead M."/>
            <person name="Chin S.H."/>
            <person name="Dew I."/>
            <person name="Evans C.A."/>
            <person name="Ferriera S."/>
            <person name="Flanigan M."/>
            <person name="Fosler C."/>
            <person name="Glodek A."/>
            <person name="Gu Z."/>
            <person name="Holt R.A."/>
            <person name="Jennings D."/>
            <person name="Kraft C.L."/>
            <person name="Lu F."/>
            <person name="Nguyen T."/>
            <person name="Nusskern D.R."/>
            <person name="Pfannkoch C.M."/>
            <person name="Sitter C."/>
            <person name="Sutton G.G."/>
            <person name="Venter J.C."/>
            <person name="Wang Z."/>
            <person name="Woodage T."/>
            <person name="Zheng X.H."/>
            <person name="Zhong F."/>
        </authorList>
    </citation>
    <scope>NUCLEOTIDE SEQUENCE [LARGE SCALE GENOMIC DNA]</scope>
    <source>
        <strain>BN</strain>
        <strain evidence="5">Sprague-Dawley</strain>
    </source>
</reference>
<dbReference type="InterPro" id="IPR023750">
    <property type="entry name" value="RbsD-like_sf"/>
</dbReference>
<proteinExistence type="predicted"/>
<evidence type="ECO:0000256" key="1">
    <source>
        <dbReference type="ARBA" id="ARBA00023235"/>
    </source>
</evidence>
<dbReference type="GO" id="GO:0048029">
    <property type="term" value="F:monosaccharide binding"/>
    <property type="evidence" value="ECO:0007669"/>
    <property type="project" value="InterPro"/>
</dbReference>
<sequence>MVVLKGIPTVLSPELLFALARMGHGDEIVLADANFPTSSICQCGPIEIRADGLDIPQLLEAVLKLLPLDTYVESPAAVMDLVPSDKEKGLQTPIWDHYEYLLLKADCKTGI</sequence>
<dbReference type="InterPro" id="IPR050443">
    <property type="entry name" value="RbsD/FucU_mutarotase"/>
</dbReference>
<dbReference type="PANTHER" id="PTHR31690">
    <property type="entry name" value="FUCOSE MUTAROTASE"/>
    <property type="match status" value="1"/>
</dbReference>
<dbReference type="GO" id="GO:0005996">
    <property type="term" value="P:monosaccharide metabolic process"/>
    <property type="evidence" value="ECO:0007669"/>
    <property type="project" value="InterPro"/>
</dbReference>
<name>A6HXG3_RAT</name>
<organism evidence="4 5">
    <name type="scientific">Rattus norvegicus</name>
    <name type="common">Rat</name>
    <dbReference type="NCBI Taxonomy" id="10116"/>
    <lineage>
        <taxon>Eukaryota</taxon>
        <taxon>Metazoa</taxon>
        <taxon>Chordata</taxon>
        <taxon>Craniata</taxon>
        <taxon>Vertebrata</taxon>
        <taxon>Euteleostomi</taxon>
        <taxon>Mammalia</taxon>
        <taxon>Eutheria</taxon>
        <taxon>Euarchontoglires</taxon>
        <taxon>Glires</taxon>
        <taxon>Rodentia</taxon>
        <taxon>Myomorpha</taxon>
        <taxon>Muroidea</taxon>
        <taxon>Muridae</taxon>
        <taxon>Murinae</taxon>
        <taxon>Rattus</taxon>
    </lineage>
</organism>
<dbReference type="PANTHER" id="PTHR31690:SF4">
    <property type="entry name" value="FUCOSE MUTAROTASE"/>
    <property type="match status" value="1"/>
</dbReference>
<dbReference type="SUPFAM" id="SSF102546">
    <property type="entry name" value="RbsD-like"/>
    <property type="match status" value="1"/>
</dbReference>
<comment type="catalytic activity">
    <reaction evidence="2">
        <text>alpha-L-fucose = beta-L-fucose</text>
        <dbReference type="Rhea" id="RHEA:25580"/>
        <dbReference type="ChEBI" id="CHEBI:42548"/>
        <dbReference type="ChEBI" id="CHEBI:42589"/>
        <dbReference type="EC" id="5.1.3.29"/>
    </reaction>
</comment>
<evidence type="ECO:0000313" key="5">
    <source>
        <dbReference type="Proteomes" id="UP000234681"/>
    </source>
</evidence>
<accession>A6HXG3</accession>
<protein>
    <recommendedName>
        <fullName evidence="3">L-fucose mutarotase</fullName>
        <ecNumber evidence="3">5.1.3.29</ecNumber>
    </recommendedName>
</protein>
<dbReference type="EC" id="5.1.3.29" evidence="3"/>
<dbReference type="EMBL" id="CH473953">
    <property type="protein sequence ID" value="EDM11890.1"/>
    <property type="molecule type" value="Genomic_DNA"/>
</dbReference>
<dbReference type="InterPro" id="IPR007721">
    <property type="entry name" value="RbsD_FucU"/>
</dbReference>
<evidence type="ECO:0000256" key="3">
    <source>
        <dbReference type="ARBA" id="ARBA00038859"/>
    </source>
</evidence>
<keyword evidence="1" id="KW-0413">Isomerase</keyword>
<dbReference type="GO" id="GO:0036373">
    <property type="term" value="F:L-fucose mutarotase activity"/>
    <property type="evidence" value="ECO:0007669"/>
    <property type="project" value="UniProtKB-EC"/>
</dbReference>
<evidence type="ECO:0000256" key="2">
    <source>
        <dbReference type="ARBA" id="ARBA00036324"/>
    </source>
</evidence>
<dbReference type="Pfam" id="PF05025">
    <property type="entry name" value="RbsD_FucU"/>
    <property type="match status" value="1"/>
</dbReference>
<gene>
    <name evidence="4" type="primary">RGD1311186_predicted</name>
    <name evidence="4" type="ORF">rCG_48114</name>
</gene>